<dbReference type="EMBL" id="JACOFZ010000001">
    <property type="protein sequence ID" value="MBC3879952.1"/>
    <property type="molecule type" value="Genomic_DNA"/>
</dbReference>
<comment type="similarity">
    <text evidence="2">Belongs to the GSP F family.</text>
</comment>
<dbReference type="PRINTS" id="PR00812">
    <property type="entry name" value="BCTERIALGSPF"/>
</dbReference>
<name>A0A923HP90_9BURK</name>
<evidence type="ECO:0000256" key="2">
    <source>
        <dbReference type="ARBA" id="ARBA00005745"/>
    </source>
</evidence>
<keyword evidence="5 7" id="KW-1133">Transmembrane helix</keyword>
<evidence type="ECO:0000259" key="8">
    <source>
        <dbReference type="Pfam" id="PF00482"/>
    </source>
</evidence>
<dbReference type="Pfam" id="PF00482">
    <property type="entry name" value="T2SSF"/>
    <property type="match status" value="2"/>
</dbReference>
<dbReference type="AlphaFoldDB" id="A0A923HP90"/>
<dbReference type="InterPro" id="IPR042094">
    <property type="entry name" value="T2SS_GspF_sf"/>
</dbReference>
<evidence type="ECO:0000313" key="9">
    <source>
        <dbReference type="EMBL" id="MBC3879952.1"/>
    </source>
</evidence>
<dbReference type="PANTHER" id="PTHR30012:SF0">
    <property type="entry name" value="TYPE II SECRETION SYSTEM PROTEIN F-RELATED"/>
    <property type="match status" value="1"/>
</dbReference>
<feature type="transmembrane region" description="Helical" evidence="7">
    <location>
        <begin position="140"/>
        <end position="166"/>
    </location>
</feature>
<evidence type="ECO:0000256" key="5">
    <source>
        <dbReference type="ARBA" id="ARBA00022989"/>
    </source>
</evidence>
<keyword evidence="3" id="KW-1003">Cell membrane</keyword>
<gene>
    <name evidence="9" type="ORF">H8K36_01060</name>
</gene>
<evidence type="ECO:0000313" key="10">
    <source>
        <dbReference type="Proteomes" id="UP000627446"/>
    </source>
</evidence>
<feature type="transmembrane region" description="Helical" evidence="7">
    <location>
        <begin position="345"/>
        <end position="366"/>
    </location>
</feature>
<dbReference type="PANTHER" id="PTHR30012">
    <property type="entry name" value="GENERAL SECRETION PATHWAY PROTEIN"/>
    <property type="match status" value="1"/>
</dbReference>
<keyword evidence="4 7" id="KW-0812">Transmembrane</keyword>
<feature type="domain" description="Type II secretion system protein GspF" evidence="8">
    <location>
        <begin position="248"/>
        <end position="368"/>
    </location>
</feature>
<dbReference type="InterPro" id="IPR003004">
    <property type="entry name" value="GspF/PilC"/>
</dbReference>
<evidence type="ECO:0000256" key="1">
    <source>
        <dbReference type="ARBA" id="ARBA00004651"/>
    </source>
</evidence>
<dbReference type="Gene3D" id="1.20.81.30">
    <property type="entry name" value="Type II secretion system (T2SS), domain F"/>
    <property type="match status" value="2"/>
</dbReference>
<dbReference type="Proteomes" id="UP000627446">
    <property type="component" value="Unassembled WGS sequence"/>
</dbReference>
<feature type="domain" description="Type II secretion system protein GspF" evidence="8">
    <location>
        <begin position="46"/>
        <end position="167"/>
    </location>
</feature>
<organism evidence="9 10">
    <name type="scientific">Undibacterium nitidum</name>
    <dbReference type="NCBI Taxonomy" id="2762298"/>
    <lineage>
        <taxon>Bacteria</taxon>
        <taxon>Pseudomonadati</taxon>
        <taxon>Pseudomonadota</taxon>
        <taxon>Betaproteobacteria</taxon>
        <taxon>Burkholderiales</taxon>
        <taxon>Oxalobacteraceae</taxon>
        <taxon>Undibacterium</taxon>
    </lineage>
</organism>
<comment type="subcellular location">
    <subcellularLocation>
        <location evidence="1">Cell membrane</location>
        <topology evidence="1">Multi-pass membrane protein</topology>
    </subcellularLocation>
</comment>
<comment type="caution">
    <text evidence="9">The sequence shown here is derived from an EMBL/GenBank/DDBJ whole genome shotgun (WGS) entry which is preliminary data.</text>
</comment>
<keyword evidence="10" id="KW-1185">Reference proteome</keyword>
<protein>
    <submittedName>
        <fullName evidence="9">Type II secretion system F family protein</fullName>
    </submittedName>
</protein>
<evidence type="ECO:0000256" key="3">
    <source>
        <dbReference type="ARBA" id="ARBA00022475"/>
    </source>
</evidence>
<dbReference type="RefSeq" id="WP_186915494.1">
    <property type="nucleotide sequence ID" value="NZ_JACOFZ010000001.1"/>
</dbReference>
<proteinExistence type="inferred from homology"/>
<sequence>MEAENDIEARKFVELSGQHLLGLKDVGGGQFRRQSKKAFNLPVFNQQLLSLLEAGQTVVDSIEVLGKNDKRGQYRATFDTLLHALREGNQLSEAMAKLPSTFPSLYVAMVKSSETTGSIKASIKRFMQYQSQVNEIRNKLVAAATYPAILLGVGFLVVSFLMFYVLPRFSAIYEDTMSSQAAKHGFVQWWGKLVREHTLSLLSVLVILVSAVLIIATHPKTRAWLANKVLQTPWIGERVWLLQLARMYRTMGMLLKSGVSVIAAMTMTKASLPVQMHENMESAIRDVSEGKPFSESFSTHGLSTEIAQRLLVAGESSGNLDEMMERIADFYDQETSIWIDTAGRFIEPVLMVSIGLIIGLIVLMLYSPIFELANIA</sequence>
<feature type="transmembrane region" description="Helical" evidence="7">
    <location>
        <begin position="199"/>
        <end position="218"/>
    </location>
</feature>
<reference evidence="9" key="1">
    <citation type="submission" date="2020-08" db="EMBL/GenBank/DDBJ databases">
        <title>Novel species isolated from subtropical streams in China.</title>
        <authorList>
            <person name="Lu H."/>
        </authorList>
    </citation>
    <scope>NUCLEOTIDE SEQUENCE</scope>
    <source>
        <strain evidence="9">LX22W</strain>
    </source>
</reference>
<dbReference type="InterPro" id="IPR018076">
    <property type="entry name" value="T2SS_GspF_dom"/>
</dbReference>
<keyword evidence="6 7" id="KW-0472">Membrane</keyword>
<evidence type="ECO:0000256" key="7">
    <source>
        <dbReference type="SAM" id="Phobius"/>
    </source>
</evidence>
<evidence type="ECO:0000256" key="4">
    <source>
        <dbReference type="ARBA" id="ARBA00022692"/>
    </source>
</evidence>
<accession>A0A923HP90</accession>
<evidence type="ECO:0000256" key="6">
    <source>
        <dbReference type="ARBA" id="ARBA00023136"/>
    </source>
</evidence>
<dbReference type="GO" id="GO:0005886">
    <property type="term" value="C:plasma membrane"/>
    <property type="evidence" value="ECO:0007669"/>
    <property type="project" value="UniProtKB-SubCell"/>
</dbReference>